<dbReference type="GO" id="GO:0005634">
    <property type="term" value="C:nucleus"/>
    <property type="evidence" value="ECO:0007669"/>
    <property type="project" value="UniProtKB-SubCell"/>
</dbReference>
<dbReference type="OrthoDB" id="10261013at2759"/>
<dbReference type="Proteomes" id="UP000316759">
    <property type="component" value="Unassembled WGS sequence"/>
</dbReference>
<dbReference type="SUPFAM" id="SSF48371">
    <property type="entry name" value="ARM repeat"/>
    <property type="match status" value="1"/>
</dbReference>
<dbReference type="InterPro" id="IPR011989">
    <property type="entry name" value="ARM-like"/>
</dbReference>
<dbReference type="GO" id="GO:0006611">
    <property type="term" value="P:protein export from nucleus"/>
    <property type="evidence" value="ECO:0007669"/>
    <property type="project" value="InterPro"/>
</dbReference>
<keyword evidence="9" id="KW-1185">Reference proteome</keyword>
<organism evidence="8 9">
    <name type="scientific">Fasciola gigantica</name>
    <name type="common">Giant liver fluke</name>
    <dbReference type="NCBI Taxonomy" id="46835"/>
    <lineage>
        <taxon>Eukaryota</taxon>
        <taxon>Metazoa</taxon>
        <taxon>Spiralia</taxon>
        <taxon>Lophotrochozoa</taxon>
        <taxon>Platyhelminthes</taxon>
        <taxon>Trematoda</taxon>
        <taxon>Digenea</taxon>
        <taxon>Plagiorchiida</taxon>
        <taxon>Echinostomata</taxon>
        <taxon>Echinostomatoidea</taxon>
        <taxon>Fasciolidae</taxon>
        <taxon>Fasciola</taxon>
    </lineage>
</organism>
<evidence type="ECO:0000313" key="9">
    <source>
        <dbReference type="Proteomes" id="UP000316759"/>
    </source>
</evidence>
<evidence type="ECO:0000256" key="6">
    <source>
        <dbReference type="ARBA" id="ARBA00022927"/>
    </source>
</evidence>
<accession>A0A504YYS9</accession>
<dbReference type="Gene3D" id="1.25.10.10">
    <property type="entry name" value="Leucine-rich Repeat Variant"/>
    <property type="match status" value="1"/>
</dbReference>
<evidence type="ECO:0000256" key="3">
    <source>
        <dbReference type="ARBA" id="ARBA00009466"/>
    </source>
</evidence>
<dbReference type="GO" id="GO:0005049">
    <property type="term" value="F:nuclear export signal receptor activity"/>
    <property type="evidence" value="ECO:0007669"/>
    <property type="project" value="InterPro"/>
</dbReference>
<comment type="caution">
    <text evidence="8">The sequence shown here is derived from an EMBL/GenBank/DDBJ whole genome shotgun (WGS) entry which is preliminary data.</text>
</comment>
<evidence type="ECO:0000256" key="7">
    <source>
        <dbReference type="ARBA" id="ARBA00023242"/>
    </source>
</evidence>
<reference evidence="8 9" key="1">
    <citation type="submission" date="2019-04" db="EMBL/GenBank/DDBJ databases">
        <title>Annotation for the trematode Fasciola gigantica.</title>
        <authorList>
            <person name="Choi Y.-J."/>
        </authorList>
    </citation>
    <scope>NUCLEOTIDE SEQUENCE [LARGE SCALE GENOMIC DNA]</scope>
    <source>
        <strain evidence="8">Uganda_cow_1</strain>
    </source>
</reference>
<protein>
    <recommendedName>
        <fullName evidence="10">Exportin-6</fullName>
    </recommendedName>
</protein>
<gene>
    <name evidence="8" type="ORF">FGIG_01554</name>
</gene>
<evidence type="ECO:0000256" key="2">
    <source>
        <dbReference type="ARBA" id="ARBA00004496"/>
    </source>
</evidence>
<comment type="subcellular location">
    <subcellularLocation>
        <location evidence="2">Cytoplasm</location>
    </subcellularLocation>
    <subcellularLocation>
        <location evidence="1">Nucleus</location>
    </subcellularLocation>
</comment>
<dbReference type="InterPro" id="IPR016024">
    <property type="entry name" value="ARM-type_fold"/>
</dbReference>
<dbReference type="EMBL" id="SUNJ01006591">
    <property type="protein sequence ID" value="TPP62630.1"/>
    <property type="molecule type" value="Genomic_DNA"/>
</dbReference>
<comment type="similarity">
    <text evidence="3">Belongs to the exportin family.</text>
</comment>
<evidence type="ECO:0000256" key="4">
    <source>
        <dbReference type="ARBA" id="ARBA00022448"/>
    </source>
</evidence>
<dbReference type="PANTHER" id="PTHR21452">
    <property type="entry name" value="EXPORTIN-6"/>
    <property type="match status" value="1"/>
</dbReference>
<keyword evidence="5" id="KW-0963">Cytoplasm</keyword>
<evidence type="ECO:0008006" key="10">
    <source>
        <dbReference type="Google" id="ProtNLM"/>
    </source>
</evidence>
<sequence>MTADEASLEALSKILSEFYSGSVDAERRLAIQNTLTNYEQTPTAWYSALYYIHTTSEKCVALYSLGVIERTVLSRWSFMKEEEKKELLRVLRFYLFERFARPDSSFLAKKTAQVLTLMACVDGVQSCLSLFEDVKSYLLACLQNRDFFKVSVALNSLKIIIEQITDPCEVIGSTKTSELLRWFITESVTVNGLLSRALLFLLNEDTINRVQTLLHHSISTENASNLPEVSYIALQLQQTLISEISYNSTGRCGALIAWLECLIESFKRLSFDPNFIDTFCNALFLFSLVGSPASMSAYSTGAGPLTNNHSLSTLLSSVCLNSLTCVQEIVDRKNLSPEMMQRSLLNIFPILQYHLSLTTGDVVLPWCGTNDAKQQTKPYNKNLAEAVAADTQSQTSTVDYQMKLIDILKAVMTNFFCQIFSSSDLPNAVGINPLRFLALLHKFTFSALDLDIYLSSLSLWNTFLEFLGVRYSSGSDSSFTCMQATSIPSGFQDPLLALGKSLFARLLHSEASNFLETLDQEVSEDGWEYTVNCSPDILENQDMMVLFRLDNPPNICNFEPSEYRVFLRETLTTLSTVINLVPEPLINMIVDKYHVAWNDYVNFIQSSDVTSSGGVVFQFRSQPLHRVHWILKDFSAVTQTVGFIMESISSVASTGNSALTFSTPGILQSLICCLHLNSQLVTALTSLKQSLIRSDIIIVIVENLMTLQSIVLGNYLAITDGSTNSLRGKIPLSVEQKNEFSMQVMQAIVTFLLPTSGIPSSVPIPVQVCSARLFDAITSSPLFSDFTASASLDIISYMLDFLCDEKRRSLLPFDVLRILLRSFVHYLCARPLKVLSDTGDLERLISHCYSPNLTETVLQQDPCTYMLTLGLLNDAVEMADSLSSSARRLLQSTLTKCGIIGALVQCVSSNLARETLSSASVFSAYTAYLTFFTTYIRVLSQASSTSATVPELLGRIIRALYLNIADSQCGSRIPACWTDRILGMFLVIAKNRRLFVLLISDILDLCVHRILPGLGLRHCAEVVLTDENLPELVCSAGLHSPGSMKVFCELLFAMLSEGFAYFFESKTSTNQLTGQSDVSSLKSDLFVNASHRYILIKPDAFNRVMIILIAVFHERQVSSSLITSTLDGFSTLHRLRKFFDLHPFNHYWLPELMHRLLSLLINKQHDSCKDIILSALHSLVLCGTLPNTEVDVNKTASNSKCSVFFVHYFLPAFFNTLPYVDAVEQSTILVHFYRSFQSSTSGVLDPGNLIDLSDGDIFVLKPLYPPQLFRGEYRIQRRFVLPDRVLAHAPVDSASCRGFASA</sequence>
<keyword evidence="4" id="KW-0813">Transport</keyword>
<evidence type="ECO:0000313" key="8">
    <source>
        <dbReference type="EMBL" id="TPP62630.1"/>
    </source>
</evidence>
<dbReference type="GO" id="GO:0005737">
    <property type="term" value="C:cytoplasm"/>
    <property type="evidence" value="ECO:0007669"/>
    <property type="project" value="UniProtKB-SubCell"/>
</dbReference>
<dbReference type="InterPro" id="IPR040016">
    <property type="entry name" value="XPO6"/>
</dbReference>
<evidence type="ECO:0000256" key="5">
    <source>
        <dbReference type="ARBA" id="ARBA00022490"/>
    </source>
</evidence>
<dbReference type="PANTHER" id="PTHR21452:SF4">
    <property type="entry name" value="EXPORTIN-6"/>
    <property type="match status" value="1"/>
</dbReference>
<evidence type="ECO:0000256" key="1">
    <source>
        <dbReference type="ARBA" id="ARBA00004123"/>
    </source>
</evidence>
<dbReference type="STRING" id="46835.A0A504YYS9"/>
<keyword evidence="6" id="KW-0653">Protein transport</keyword>
<keyword evidence="7" id="KW-0539">Nucleus</keyword>
<name>A0A504YYS9_FASGI</name>
<proteinExistence type="inferred from homology"/>